<evidence type="ECO:0000259" key="9">
    <source>
        <dbReference type="PROSITE" id="PS51194"/>
    </source>
</evidence>
<dbReference type="InterPro" id="IPR000330">
    <property type="entry name" value="SNF2_N"/>
</dbReference>
<dbReference type="SMART" id="SM00490">
    <property type="entry name" value="HELICc"/>
    <property type="match status" value="1"/>
</dbReference>
<feature type="region of interest" description="Disordered" evidence="7">
    <location>
        <begin position="640"/>
        <end position="666"/>
    </location>
</feature>
<dbReference type="AlphaFoldDB" id="A0A8B6CL85"/>
<reference evidence="10" key="1">
    <citation type="submission" date="2018-11" db="EMBL/GenBank/DDBJ databases">
        <authorList>
            <person name="Alioto T."/>
            <person name="Alioto T."/>
        </authorList>
    </citation>
    <scope>NUCLEOTIDE SEQUENCE</scope>
</reference>
<dbReference type="InterPro" id="IPR049730">
    <property type="entry name" value="SNF2/RAD54-like_C"/>
</dbReference>
<keyword evidence="5" id="KW-0067">ATP-binding</keyword>
<dbReference type="Pfam" id="PF00176">
    <property type="entry name" value="SNF2-rel_dom"/>
    <property type="match status" value="1"/>
</dbReference>
<dbReference type="SUPFAM" id="SSF52540">
    <property type="entry name" value="P-loop containing nucleoside triphosphate hydrolases"/>
    <property type="match status" value="1"/>
</dbReference>
<feature type="domain" description="Helicase C-terminal" evidence="9">
    <location>
        <begin position="109"/>
        <end position="257"/>
    </location>
</feature>
<name>A0A8B6CL85_MYTGA</name>
<evidence type="ECO:0000256" key="2">
    <source>
        <dbReference type="ARBA" id="ARBA00007025"/>
    </source>
</evidence>
<dbReference type="GO" id="GO:0016787">
    <property type="term" value="F:hydrolase activity"/>
    <property type="evidence" value="ECO:0007669"/>
    <property type="project" value="UniProtKB-KW"/>
</dbReference>
<dbReference type="InterPro" id="IPR036420">
    <property type="entry name" value="BRCT_dom_sf"/>
</dbReference>
<keyword evidence="10" id="KW-0238">DNA-binding</keyword>
<keyword evidence="11" id="KW-1185">Reference proteome</keyword>
<feature type="domain" description="BRCT" evidence="8">
    <location>
        <begin position="670"/>
        <end position="760"/>
    </location>
</feature>
<dbReference type="GO" id="GO:0006338">
    <property type="term" value="P:chromatin remodeling"/>
    <property type="evidence" value="ECO:0007669"/>
    <property type="project" value="InterPro"/>
</dbReference>
<dbReference type="GO" id="GO:0003678">
    <property type="term" value="F:DNA helicase activity"/>
    <property type="evidence" value="ECO:0007669"/>
    <property type="project" value="UniProtKB-EC"/>
</dbReference>
<evidence type="ECO:0000256" key="5">
    <source>
        <dbReference type="ARBA" id="ARBA00022840"/>
    </source>
</evidence>
<dbReference type="InterPro" id="IPR031916">
    <property type="entry name" value="LIG3_BRCT"/>
</dbReference>
<keyword evidence="4 10" id="KW-0378">Hydrolase</keyword>
<dbReference type="SUPFAM" id="SSF52113">
    <property type="entry name" value="BRCT domain"/>
    <property type="match status" value="1"/>
</dbReference>
<feature type="region of interest" description="Disordered" evidence="7">
    <location>
        <begin position="451"/>
        <end position="481"/>
    </location>
</feature>
<comment type="caution">
    <text evidence="10">The sequence shown here is derived from an EMBL/GenBank/DDBJ whole genome shotgun (WGS) entry which is preliminary data.</text>
</comment>
<feature type="region of interest" description="Disordered" evidence="7">
    <location>
        <begin position="380"/>
        <end position="426"/>
    </location>
</feature>
<evidence type="ECO:0000259" key="8">
    <source>
        <dbReference type="PROSITE" id="PS50172"/>
    </source>
</evidence>
<dbReference type="GO" id="GO:0003677">
    <property type="term" value="F:DNA binding"/>
    <property type="evidence" value="ECO:0007669"/>
    <property type="project" value="UniProtKB-KW"/>
</dbReference>
<dbReference type="PROSITE" id="PS51194">
    <property type="entry name" value="HELICASE_CTER"/>
    <property type="match status" value="1"/>
</dbReference>
<dbReference type="InterPro" id="IPR001357">
    <property type="entry name" value="BRCT_dom"/>
</dbReference>
<keyword evidence="10" id="KW-0347">Helicase</keyword>
<dbReference type="Pfam" id="PF00271">
    <property type="entry name" value="Helicase_C"/>
    <property type="match status" value="1"/>
</dbReference>
<comment type="similarity">
    <text evidence="2">Belongs to the SNF2/RAD54 helicase family.</text>
</comment>
<keyword evidence="3" id="KW-0547">Nucleotide-binding</keyword>
<comment type="subcellular location">
    <subcellularLocation>
        <location evidence="1">Nucleus</location>
    </subcellularLocation>
</comment>
<proteinExistence type="inferred from homology"/>
<evidence type="ECO:0000256" key="4">
    <source>
        <dbReference type="ARBA" id="ARBA00022801"/>
    </source>
</evidence>
<accession>A0A8B6CL85</accession>
<evidence type="ECO:0000313" key="11">
    <source>
        <dbReference type="Proteomes" id="UP000596742"/>
    </source>
</evidence>
<dbReference type="SMART" id="SM00292">
    <property type="entry name" value="BRCT"/>
    <property type="match status" value="1"/>
</dbReference>
<dbReference type="CDD" id="cd18793">
    <property type="entry name" value="SF2_C_SNF"/>
    <property type="match status" value="1"/>
</dbReference>
<dbReference type="Pfam" id="PF16759">
    <property type="entry name" value="LIG3_BRCT"/>
    <property type="match status" value="1"/>
</dbReference>
<evidence type="ECO:0000256" key="3">
    <source>
        <dbReference type="ARBA" id="ARBA00022741"/>
    </source>
</evidence>
<evidence type="ECO:0000256" key="1">
    <source>
        <dbReference type="ARBA" id="ARBA00004123"/>
    </source>
</evidence>
<sequence>MKELHSLLKPYLLRRTKDEVLKDLPKKSEIVMFHGISKLQKKLYKAILTKDISAFETVNYRGEMSSPSLMNILMQLRKCVNHPYLFDGVEPEPFMIGDHLIDVSGKLALMDKMLSYLKSAGHKVLLFSQMTHMLDILQDYLGYRGYTYERLDGSVRGEERFIAVQNFNKNEDTFVFLLSTRAGGQGLNLVAADTVIFVDSDFNPQNDLQAAARAHRIGQTRPVKIVRLIGKNTVEEIILKRAEDKLKLTEKVIEEGEFSLGLSKQKLFTDDKVKLTDILKFGVEDLLKDDDSSELDLDFTELLGPTVGGEWQVKEEVIEEKESGQSDEEMHDDQGPQSMYVFEGTDYSKEPSTADQKAFEELIEASRVVLEEGLGERSLRRTTSLLMGPLAEGGRKPRKQITPEEMEERKRKKKEAAEKKAKLAEEQEIRRAQERRKKMEELWKANSYTSARVEVPSDEEDEEEDLSQIDFDQEDDENKPKSRAIHYISGDVMKPMILEAGVKEVCLQQYLKDLTFQKKQYELAGNLFDLALGDCHLIPLDEDMDEVDTENWLALLIAQHRDKRNNLSGIKLPALREGLQAVYYAAKTRSASVHLPRIGYDTPGFNWYGTERLIKKHLASKGIPTYIYYYPRRQTLLKRKTSLGTDSKKEAKKPRQSDQTTNSSVKSSPGLLDLFSNLSMYIHPDKFTADQLKTYRRYFIAYDGDIHPVMTETTKLVLVHPGADTKAIKLENYFTQIVTEKWLEQCLQQRTCLSTDKYKAA</sequence>
<dbReference type="EMBL" id="UYJE01001928">
    <property type="protein sequence ID" value="VDI06420.1"/>
    <property type="molecule type" value="Genomic_DNA"/>
</dbReference>
<protein>
    <submittedName>
        <fullName evidence="10">Chromodomain-helicase-DNA-binding protein 1-like</fullName>
        <ecNumber evidence="10">3.6.4.12</ecNumber>
    </submittedName>
</protein>
<keyword evidence="6" id="KW-0539">Nucleus</keyword>
<feature type="region of interest" description="Disordered" evidence="7">
    <location>
        <begin position="318"/>
        <end position="340"/>
    </location>
</feature>
<dbReference type="PROSITE" id="PS50172">
    <property type="entry name" value="BRCT"/>
    <property type="match status" value="1"/>
</dbReference>
<dbReference type="PANTHER" id="PTHR47157:SF1">
    <property type="entry name" value="CHROMODOMAIN-HELICASE-DNA-BINDING PROTEIN 1-LIKE"/>
    <property type="match status" value="1"/>
</dbReference>
<dbReference type="GO" id="GO:0005524">
    <property type="term" value="F:ATP binding"/>
    <property type="evidence" value="ECO:0007669"/>
    <property type="project" value="UniProtKB-KW"/>
</dbReference>
<dbReference type="InterPro" id="IPR001650">
    <property type="entry name" value="Helicase_C-like"/>
</dbReference>
<feature type="compositionally biased region" description="Polar residues" evidence="7">
    <location>
        <begin position="657"/>
        <end position="666"/>
    </location>
</feature>
<dbReference type="PANTHER" id="PTHR47157">
    <property type="entry name" value="CHROMODOMAIN-HELICASE-DNA-BINDING PROTEIN 1-LIKE"/>
    <property type="match status" value="1"/>
</dbReference>
<dbReference type="GO" id="GO:0005634">
    <property type="term" value="C:nucleus"/>
    <property type="evidence" value="ECO:0007669"/>
    <property type="project" value="UniProtKB-SubCell"/>
</dbReference>
<dbReference type="InterPro" id="IPR031053">
    <property type="entry name" value="ALC1"/>
</dbReference>
<feature type="compositionally biased region" description="Acidic residues" evidence="7">
    <location>
        <begin position="456"/>
        <end position="477"/>
    </location>
</feature>
<feature type="compositionally biased region" description="Basic and acidic residues" evidence="7">
    <location>
        <begin position="415"/>
        <end position="426"/>
    </location>
</feature>
<evidence type="ECO:0000313" key="10">
    <source>
        <dbReference type="EMBL" id="VDI06420.1"/>
    </source>
</evidence>
<evidence type="ECO:0000256" key="6">
    <source>
        <dbReference type="ARBA" id="ARBA00023242"/>
    </source>
</evidence>
<dbReference type="OrthoDB" id="448448at2759"/>
<organism evidence="10 11">
    <name type="scientific">Mytilus galloprovincialis</name>
    <name type="common">Mediterranean mussel</name>
    <dbReference type="NCBI Taxonomy" id="29158"/>
    <lineage>
        <taxon>Eukaryota</taxon>
        <taxon>Metazoa</taxon>
        <taxon>Spiralia</taxon>
        <taxon>Lophotrochozoa</taxon>
        <taxon>Mollusca</taxon>
        <taxon>Bivalvia</taxon>
        <taxon>Autobranchia</taxon>
        <taxon>Pteriomorphia</taxon>
        <taxon>Mytilida</taxon>
        <taxon>Mytiloidea</taxon>
        <taxon>Mytilidae</taxon>
        <taxon>Mytilinae</taxon>
        <taxon>Mytilus</taxon>
    </lineage>
</organism>
<dbReference type="Gene3D" id="3.40.220.10">
    <property type="entry name" value="Leucine Aminopeptidase, subunit E, domain 1"/>
    <property type="match status" value="1"/>
</dbReference>
<dbReference type="Gene3D" id="3.40.50.10190">
    <property type="entry name" value="BRCT domain"/>
    <property type="match status" value="1"/>
</dbReference>
<dbReference type="InterPro" id="IPR043472">
    <property type="entry name" value="Macro_dom-like"/>
</dbReference>
<dbReference type="InterPro" id="IPR027417">
    <property type="entry name" value="P-loop_NTPase"/>
</dbReference>
<dbReference type="Gene3D" id="3.40.50.300">
    <property type="entry name" value="P-loop containing nucleotide triphosphate hydrolases"/>
    <property type="match status" value="1"/>
</dbReference>
<dbReference type="Proteomes" id="UP000596742">
    <property type="component" value="Unassembled WGS sequence"/>
</dbReference>
<dbReference type="GO" id="GO:0006281">
    <property type="term" value="P:DNA repair"/>
    <property type="evidence" value="ECO:0007669"/>
    <property type="project" value="InterPro"/>
</dbReference>
<evidence type="ECO:0000256" key="7">
    <source>
        <dbReference type="SAM" id="MobiDB-lite"/>
    </source>
</evidence>
<dbReference type="SUPFAM" id="SSF52949">
    <property type="entry name" value="Macro domain-like"/>
    <property type="match status" value="1"/>
</dbReference>
<dbReference type="EC" id="3.6.4.12" evidence="10"/>
<feature type="compositionally biased region" description="Basic and acidic residues" evidence="7">
    <location>
        <begin position="646"/>
        <end position="656"/>
    </location>
</feature>
<gene>
    <name evidence="10" type="ORF">MGAL_10B011530</name>
</gene>